<dbReference type="KEGG" id="plm:Plim_0202"/>
<organism evidence="1 2">
    <name type="scientific">Planctopirus limnophila (strain ATCC 43296 / DSM 3776 / IFAM 1008 / Mu 290)</name>
    <name type="common">Planctomyces limnophilus</name>
    <dbReference type="NCBI Taxonomy" id="521674"/>
    <lineage>
        <taxon>Bacteria</taxon>
        <taxon>Pseudomonadati</taxon>
        <taxon>Planctomycetota</taxon>
        <taxon>Planctomycetia</taxon>
        <taxon>Planctomycetales</taxon>
        <taxon>Planctomycetaceae</taxon>
        <taxon>Planctopirus</taxon>
    </lineage>
</organism>
<protein>
    <submittedName>
        <fullName evidence="1">Uncharacterized protein</fullName>
    </submittedName>
</protein>
<gene>
    <name evidence="1" type="ordered locus">Plim_0202</name>
</gene>
<dbReference type="HOGENOM" id="CLU_3331377_0_0_0"/>
<evidence type="ECO:0000313" key="1">
    <source>
        <dbReference type="EMBL" id="ADG66054.1"/>
    </source>
</evidence>
<evidence type="ECO:0000313" key="2">
    <source>
        <dbReference type="Proteomes" id="UP000002220"/>
    </source>
</evidence>
<name>D5SNC7_PLAL2</name>
<dbReference type="STRING" id="521674.Plim_0202"/>
<reference evidence="1 2" key="1">
    <citation type="journal article" date="2010" name="Stand. Genomic Sci.">
        <title>Complete genome sequence of Planctomyces limnophilus type strain (Mu 290).</title>
        <authorList>
            <person name="Labutti K."/>
            <person name="Sikorski J."/>
            <person name="Schneider S."/>
            <person name="Nolan M."/>
            <person name="Lucas S."/>
            <person name="Glavina Del Rio T."/>
            <person name="Tice H."/>
            <person name="Cheng J.F."/>
            <person name="Goodwin L."/>
            <person name="Pitluck S."/>
            <person name="Liolios K."/>
            <person name="Ivanova N."/>
            <person name="Mavromatis K."/>
            <person name="Mikhailova N."/>
            <person name="Pati A."/>
            <person name="Chen A."/>
            <person name="Palaniappan K."/>
            <person name="Land M."/>
            <person name="Hauser L."/>
            <person name="Chang Y.J."/>
            <person name="Jeffries C.D."/>
            <person name="Tindall B.J."/>
            <person name="Rohde M."/>
            <person name="Goker M."/>
            <person name="Woyke T."/>
            <person name="Bristow J."/>
            <person name="Eisen J.A."/>
            <person name="Markowitz V."/>
            <person name="Hugenholtz P."/>
            <person name="Kyrpides N.C."/>
            <person name="Klenk H.P."/>
            <person name="Lapidus A."/>
        </authorList>
    </citation>
    <scope>NUCLEOTIDE SEQUENCE [LARGE SCALE GENOMIC DNA]</scope>
    <source>
        <strain evidence="2">ATCC 43296 / DSM 3776 / IFAM 1008 / 290</strain>
    </source>
</reference>
<proteinExistence type="predicted"/>
<sequence length="38" mass="4470">METVRKGVACPANTHKNQRRRIDVDAKTFWQDIPPRFS</sequence>
<dbReference type="AlphaFoldDB" id="D5SNC7"/>
<dbReference type="Proteomes" id="UP000002220">
    <property type="component" value="Chromosome"/>
</dbReference>
<dbReference type="EMBL" id="CP001744">
    <property type="protein sequence ID" value="ADG66054.1"/>
    <property type="molecule type" value="Genomic_DNA"/>
</dbReference>
<keyword evidence="2" id="KW-1185">Reference proteome</keyword>
<accession>D5SNC7</accession>